<dbReference type="InterPro" id="IPR053392">
    <property type="entry name" value="Transposase_IS30-like"/>
</dbReference>
<evidence type="ECO:0000313" key="4">
    <source>
        <dbReference type="Proteomes" id="UP000540989"/>
    </source>
</evidence>
<dbReference type="GO" id="GO:0005829">
    <property type="term" value="C:cytosol"/>
    <property type="evidence" value="ECO:0007669"/>
    <property type="project" value="TreeGrafter"/>
</dbReference>
<protein>
    <submittedName>
        <fullName evidence="3">IS30 family transposase</fullName>
    </submittedName>
</protein>
<comment type="caution">
    <text evidence="3">The sequence shown here is derived from an EMBL/GenBank/DDBJ whole genome shotgun (WGS) entry which is preliminary data.</text>
</comment>
<dbReference type="GO" id="GO:0004803">
    <property type="term" value="F:transposase activity"/>
    <property type="evidence" value="ECO:0007669"/>
    <property type="project" value="TreeGrafter"/>
</dbReference>
<dbReference type="Pfam" id="PF13936">
    <property type="entry name" value="HTH_38"/>
    <property type="match status" value="1"/>
</dbReference>
<dbReference type="PROSITE" id="PS50994">
    <property type="entry name" value="INTEGRASE"/>
    <property type="match status" value="1"/>
</dbReference>
<dbReference type="GO" id="GO:0032196">
    <property type="term" value="P:transposition"/>
    <property type="evidence" value="ECO:0007669"/>
    <property type="project" value="TreeGrafter"/>
</dbReference>
<gene>
    <name evidence="3" type="ORF">HDF16_005628</name>
</gene>
<dbReference type="Pfam" id="PF00665">
    <property type="entry name" value="rve"/>
    <property type="match status" value="1"/>
</dbReference>
<dbReference type="InterPro" id="IPR051917">
    <property type="entry name" value="Transposase-Integrase"/>
</dbReference>
<proteinExistence type="predicted"/>
<dbReference type="GO" id="GO:0006310">
    <property type="term" value="P:DNA recombination"/>
    <property type="evidence" value="ECO:0007669"/>
    <property type="project" value="UniProtKB-KW"/>
</dbReference>
<dbReference type="Proteomes" id="UP000540989">
    <property type="component" value="Unassembled WGS sequence"/>
</dbReference>
<dbReference type="InterPro" id="IPR001584">
    <property type="entry name" value="Integrase_cat-core"/>
</dbReference>
<feature type="domain" description="Integrase catalytic" evidence="2">
    <location>
        <begin position="221"/>
        <end position="382"/>
    </location>
</feature>
<keyword evidence="4" id="KW-1185">Reference proteome</keyword>
<dbReference type="PANTHER" id="PTHR10948:SF23">
    <property type="entry name" value="TRANSPOSASE INSI FOR INSERTION SEQUENCE ELEMENT IS30A-RELATED"/>
    <property type="match status" value="1"/>
</dbReference>
<dbReference type="Gene3D" id="3.30.420.10">
    <property type="entry name" value="Ribonuclease H-like superfamily/Ribonuclease H"/>
    <property type="match status" value="1"/>
</dbReference>
<name>A0A7W7ZJ53_9BACT</name>
<dbReference type="PANTHER" id="PTHR10948">
    <property type="entry name" value="TRANSPOSASE"/>
    <property type="match status" value="1"/>
</dbReference>
<dbReference type="NCBIfam" id="NF033563">
    <property type="entry name" value="transpos_IS30"/>
    <property type="match status" value="1"/>
</dbReference>
<dbReference type="GO" id="GO:0003676">
    <property type="term" value="F:nucleic acid binding"/>
    <property type="evidence" value="ECO:0007669"/>
    <property type="project" value="InterPro"/>
</dbReference>
<evidence type="ECO:0000259" key="2">
    <source>
        <dbReference type="PROSITE" id="PS50994"/>
    </source>
</evidence>
<dbReference type="InterPro" id="IPR012337">
    <property type="entry name" value="RNaseH-like_sf"/>
</dbReference>
<evidence type="ECO:0000256" key="1">
    <source>
        <dbReference type="ARBA" id="ARBA00023172"/>
    </source>
</evidence>
<accession>A0A7W7ZJ53</accession>
<dbReference type="SUPFAM" id="SSF53098">
    <property type="entry name" value="Ribonuclease H-like"/>
    <property type="match status" value="1"/>
</dbReference>
<dbReference type="EMBL" id="JACHIP010000022">
    <property type="protein sequence ID" value="MBB5060892.1"/>
    <property type="molecule type" value="Genomic_DNA"/>
</dbReference>
<reference evidence="3 4" key="1">
    <citation type="submission" date="2020-08" db="EMBL/GenBank/DDBJ databases">
        <title>Genomic Encyclopedia of Type Strains, Phase IV (KMG-V): Genome sequencing to study the core and pangenomes of soil and plant-associated prokaryotes.</title>
        <authorList>
            <person name="Whitman W."/>
        </authorList>
    </citation>
    <scope>NUCLEOTIDE SEQUENCE [LARGE SCALE GENOMIC DNA]</scope>
    <source>
        <strain evidence="3 4">M8UP14</strain>
    </source>
</reference>
<organism evidence="3 4">
    <name type="scientific">Granulicella aggregans</name>
    <dbReference type="NCBI Taxonomy" id="474949"/>
    <lineage>
        <taxon>Bacteria</taxon>
        <taxon>Pseudomonadati</taxon>
        <taxon>Acidobacteriota</taxon>
        <taxon>Terriglobia</taxon>
        <taxon>Terriglobales</taxon>
        <taxon>Acidobacteriaceae</taxon>
        <taxon>Granulicella</taxon>
    </lineage>
</organism>
<evidence type="ECO:0000313" key="3">
    <source>
        <dbReference type="EMBL" id="MBB5060892.1"/>
    </source>
</evidence>
<keyword evidence="1" id="KW-0233">DNA recombination</keyword>
<sequence length="386" mass="44182">MRQGRRHGLSVEQKADIWRRWKLGESLHEIGRAFDKDHGSIQFLLSKYGGIAPAIRRRSDRALTLAEREEISRGIVSGSSVREIARGLRRAASTVSREVTRHGGRTVYRASEADDRAWKSALRPKLYWLARHRRLRLIVASKLMENWSPEQISGWLKRRYHRNESMRVSHETIYRSLFIQARGALKKELVQHLRSRRQIRRSIHAKAAGQSRGQIVDAISISERPAEIEDRAIPGHWEGDLLSGSGNSHIATLVERHSRFTILVKVPSKETAAVVEALTRQVRRLPASLRRSLTWDRGLEMAKHKTFTVATKVDVYFCDPQSPWQRGTNENTNGLLRQYFPRKTDLSGYSQADLDKVAKQLNQRPRKTLDFETPASRLHASVASTS</sequence>
<dbReference type="AlphaFoldDB" id="A0A7W7ZJ53"/>
<dbReference type="GO" id="GO:0015074">
    <property type="term" value="P:DNA integration"/>
    <property type="evidence" value="ECO:0007669"/>
    <property type="project" value="InterPro"/>
</dbReference>
<dbReference type="InterPro" id="IPR036397">
    <property type="entry name" value="RNaseH_sf"/>
</dbReference>
<dbReference type="RefSeq" id="WP_184223467.1">
    <property type="nucleotide sequence ID" value="NZ_JACHIP010000022.1"/>
</dbReference>
<dbReference type="InterPro" id="IPR025246">
    <property type="entry name" value="IS30-like_HTH"/>
</dbReference>